<name>A0ABR4JZ17_9EURO</name>
<accession>A0ABR4JZ17</accession>
<evidence type="ECO:0000313" key="1">
    <source>
        <dbReference type="EMBL" id="KAL2845224.1"/>
    </source>
</evidence>
<keyword evidence="2" id="KW-1185">Reference proteome</keyword>
<comment type="caution">
    <text evidence="1">The sequence shown here is derived from an EMBL/GenBank/DDBJ whole genome shotgun (WGS) entry which is preliminary data.</text>
</comment>
<proteinExistence type="predicted"/>
<reference evidence="1 2" key="1">
    <citation type="submission" date="2024-07" db="EMBL/GenBank/DDBJ databases">
        <title>Section-level genome sequencing and comparative genomics of Aspergillus sections Usti and Cavernicolus.</title>
        <authorList>
            <consortium name="Lawrence Berkeley National Laboratory"/>
            <person name="Nybo J.L."/>
            <person name="Vesth T.C."/>
            <person name="Theobald S."/>
            <person name="Frisvad J.C."/>
            <person name="Larsen T.O."/>
            <person name="Kjaerboelling I."/>
            <person name="Rothschild-Mancinelli K."/>
            <person name="Lyhne E.K."/>
            <person name="Kogle M.E."/>
            <person name="Barry K."/>
            <person name="Clum A."/>
            <person name="Na H."/>
            <person name="Ledsgaard L."/>
            <person name="Lin J."/>
            <person name="Lipzen A."/>
            <person name="Kuo A."/>
            <person name="Riley R."/>
            <person name="Mondo S."/>
            <person name="Labutti K."/>
            <person name="Haridas S."/>
            <person name="Pangalinan J."/>
            <person name="Salamov A.A."/>
            <person name="Simmons B.A."/>
            <person name="Magnuson J.K."/>
            <person name="Chen J."/>
            <person name="Drula E."/>
            <person name="Henrissat B."/>
            <person name="Wiebenga A."/>
            <person name="Lubbers R.J."/>
            <person name="Gomes A.C."/>
            <person name="Makela M.R."/>
            <person name="Stajich J."/>
            <person name="Grigoriev I.V."/>
            <person name="Mortensen U.H."/>
            <person name="De Vries R.P."/>
            <person name="Baker S.E."/>
            <person name="Andersen M.R."/>
        </authorList>
    </citation>
    <scope>NUCLEOTIDE SEQUENCE [LARGE SCALE GENOMIC DNA]</scope>
    <source>
        <strain evidence="1 2">CBS 123904</strain>
    </source>
</reference>
<organism evidence="1 2">
    <name type="scientific">Aspergillus pseudoustus</name>
    <dbReference type="NCBI Taxonomy" id="1810923"/>
    <lineage>
        <taxon>Eukaryota</taxon>
        <taxon>Fungi</taxon>
        <taxon>Dikarya</taxon>
        <taxon>Ascomycota</taxon>
        <taxon>Pezizomycotina</taxon>
        <taxon>Eurotiomycetes</taxon>
        <taxon>Eurotiomycetidae</taxon>
        <taxon>Eurotiales</taxon>
        <taxon>Aspergillaceae</taxon>
        <taxon>Aspergillus</taxon>
        <taxon>Aspergillus subgen. Nidulantes</taxon>
    </lineage>
</organism>
<evidence type="ECO:0000313" key="2">
    <source>
        <dbReference type="Proteomes" id="UP001610446"/>
    </source>
</evidence>
<dbReference type="EMBL" id="JBFXLU010000074">
    <property type="protein sequence ID" value="KAL2845224.1"/>
    <property type="molecule type" value="Genomic_DNA"/>
</dbReference>
<sequence>MVILGDTICAALDKGGGVRFGSDTFAIYTRALLPRSFATLDQKVPLRDKLIASAELVCQTLPVYVDLDAAAISHLASLPVPLTPHVEFEENQTTSHPPWFLINAATIEKHCVVGSGSIVQALLVILQRPWCVLEICCTDTKTIASVREFAQLAAQEDSDTYDAAMELLSHEHRMRMAAPLAPVVADIPDSVSQSKPLPRCSIKALRDMYAAATLTASYNRFWLPLICTIAVYLDISFLDVVRRVREDMDRSGVPKEGRLDWIGLYREILRKIGECV</sequence>
<protein>
    <submittedName>
        <fullName evidence="1">Uncharacterized protein</fullName>
    </submittedName>
</protein>
<gene>
    <name evidence="1" type="ORF">BJY01DRAFT_183676</name>
</gene>
<dbReference type="Proteomes" id="UP001610446">
    <property type="component" value="Unassembled WGS sequence"/>
</dbReference>